<dbReference type="AlphaFoldDB" id="A0A9D1V350"/>
<comment type="caution">
    <text evidence="2">The sequence shown here is derived from an EMBL/GenBank/DDBJ whole genome shotgun (WGS) entry which is preliminary data.</text>
</comment>
<feature type="transmembrane region" description="Helical" evidence="1">
    <location>
        <begin position="86"/>
        <end position="109"/>
    </location>
</feature>
<accession>A0A9D1V350</accession>
<feature type="transmembrane region" description="Helical" evidence="1">
    <location>
        <begin position="48"/>
        <end position="74"/>
    </location>
</feature>
<name>A0A9D1V350_9FIRM</name>
<reference evidence="2" key="2">
    <citation type="submission" date="2021-04" db="EMBL/GenBank/DDBJ databases">
        <authorList>
            <person name="Gilroy R."/>
        </authorList>
    </citation>
    <scope>NUCLEOTIDE SEQUENCE</scope>
    <source>
        <strain evidence="2">2239</strain>
    </source>
</reference>
<dbReference type="Proteomes" id="UP000824193">
    <property type="component" value="Unassembled WGS sequence"/>
</dbReference>
<evidence type="ECO:0000313" key="2">
    <source>
        <dbReference type="EMBL" id="HIX05233.1"/>
    </source>
</evidence>
<keyword evidence="1" id="KW-0472">Membrane</keyword>
<evidence type="ECO:0008006" key="4">
    <source>
        <dbReference type="Google" id="ProtNLM"/>
    </source>
</evidence>
<keyword evidence="1" id="KW-1133">Transmembrane helix</keyword>
<organism evidence="2 3">
    <name type="scientific">Candidatus Allofournierella pullicola</name>
    <dbReference type="NCBI Taxonomy" id="2838596"/>
    <lineage>
        <taxon>Bacteria</taxon>
        <taxon>Bacillati</taxon>
        <taxon>Bacillota</taxon>
        <taxon>Clostridia</taxon>
        <taxon>Eubacteriales</taxon>
        <taxon>Oscillospiraceae</taxon>
        <taxon>Allofournierella</taxon>
    </lineage>
</organism>
<feature type="transmembrane region" description="Helical" evidence="1">
    <location>
        <begin position="335"/>
        <end position="353"/>
    </location>
</feature>
<evidence type="ECO:0000313" key="3">
    <source>
        <dbReference type="Proteomes" id="UP000824193"/>
    </source>
</evidence>
<sequence>MKKIPLRAAGGGVFALALLTLLFAFPFACIEGVRAGLASCTQQVIPALFPFFVVSSLLAASPLAKILGAAVWPYTRFGLGIRDSRAATALLLAWLGGFAVAARVISQMYEEGVVDRRQAQLLLVCGVGSGPAFVVNTVGCLLLGSPRLGWCVFAALLLASLAVGLLARMFLPPEPEVPGSGAAFRHESAAKPVSLVSAVQGALQSMLTVCGFVTFFCFLNSALGSILPAEGPTRAALAALLEVTGGCVQASRLGGATAVYGCCAALSIQSLSVFLQVRALLCRDISLLSLTAARPVHLAVSLGMLRLLLRLVPGTAAAAAAGERLIVQSRTAPDAALVLFALCCVVLYGFGFTSSGQKSIMDENPKRRRRRVS</sequence>
<dbReference type="EMBL" id="DXFW01000012">
    <property type="protein sequence ID" value="HIX05233.1"/>
    <property type="molecule type" value="Genomic_DNA"/>
</dbReference>
<proteinExistence type="predicted"/>
<reference evidence="2" key="1">
    <citation type="journal article" date="2021" name="PeerJ">
        <title>Extensive microbial diversity within the chicken gut microbiome revealed by metagenomics and culture.</title>
        <authorList>
            <person name="Gilroy R."/>
            <person name="Ravi A."/>
            <person name="Getino M."/>
            <person name="Pursley I."/>
            <person name="Horton D.L."/>
            <person name="Alikhan N.F."/>
            <person name="Baker D."/>
            <person name="Gharbi K."/>
            <person name="Hall N."/>
            <person name="Watson M."/>
            <person name="Adriaenssens E.M."/>
            <person name="Foster-Nyarko E."/>
            <person name="Jarju S."/>
            <person name="Secka A."/>
            <person name="Antonio M."/>
            <person name="Oren A."/>
            <person name="Chaudhuri R.R."/>
            <person name="La Ragione R."/>
            <person name="Hildebrand F."/>
            <person name="Pallen M.J."/>
        </authorList>
    </citation>
    <scope>NUCLEOTIDE SEQUENCE</scope>
    <source>
        <strain evidence="2">2239</strain>
    </source>
</reference>
<feature type="transmembrane region" description="Helical" evidence="1">
    <location>
        <begin position="150"/>
        <end position="171"/>
    </location>
</feature>
<gene>
    <name evidence="2" type="ORF">H9865_03875</name>
</gene>
<feature type="transmembrane region" description="Helical" evidence="1">
    <location>
        <begin position="202"/>
        <end position="223"/>
    </location>
</feature>
<feature type="transmembrane region" description="Helical" evidence="1">
    <location>
        <begin position="287"/>
        <end position="309"/>
    </location>
</feature>
<evidence type="ECO:0000256" key="1">
    <source>
        <dbReference type="SAM" id="Phobius"/>
    </source>
</evidence>
<keyword evidence="1" id="KW-0812">Transmembrane</keyword>
<feature type="transmembrane region" description="Helical" evidence="1">
    <location>
        <begin position="121"/>
        <end position="143"/>
    </location>
</feature>
<protein>
    <recommendedName>
        <fullName evidence="4">Sporulation integral membrane protein YlbJ</fullName>
    </recommendedName>
</protein>